<dbReference type="PROSITE" id="PS51257">
    <property type="entry name" value="PROKAR_LIPOPROTEIN"/>
    <property type="match status" value="1"/>
</dbReference>
<keyword evidence="2" id="KW-1185">Reference proteome</keyword>
<sequence length="181" mass="20258">MPNRFLSCAWMLLLLASCGRTPETYVKFVNDPANGLTLQRNVGDVWYRAQLLPADYQILLSRSGDAGIGNMERDSLRAMYGSYYYVRFEVGSTQAEDGASELNLHYDATGNFMLVMGGDSLSAAFCQPIAGGRKGAVEYMMAFPKEKPRSENITLVYNNPAWNNPIQQFTFSDKNFDVTLF</sequence>
<evidence type="ECO:0000313" key="1">
    <source>
        <dbReference type="EMBL" id="WZN48258.1"/>
    </source>
</evidence>
<organism evidence="1 2">
    <name type="scientific">Chitinophaga caseinilytica</name>
    <dbReference type="NCBI Taxonomy" id="2267521"/>
    <lineage>
        <taxon>Bacteria</taxon>
        <taxon>Pseudomonadati</taxon>
        <taxon>Bacteroidota</taxon>
        <taxon>Chitinophagia</taxon>
        <taxon>Chitinophagales</taxon>
        <taxon>Chitinophagaceae</taxon>
        <taxon>Chitinophaga</taxon>
    </lineage>
</organism>
<dbReference type="RefSeq" id="WP_341842853.1">
    <property type="nucleotide sequence ID" value="NZ_CP149792.1"/>
</dbReference>
<protein>
    <submittedName>
        <fullName evidence="1">Uncharacterized protein</fullName>
    </submittedName>
</protein>
<dbReference type="EMBL" id="CP150096">
    <property type="protein sequence ID" value="WZN48258.1"/>
    <property type="molecule type" value="Genomic_DNA"/>
</dbReference>
<gene>
    <name evidence="1" type="ORF">WJU22_08730</name>
</gene>
<proteinExistence type="predicted"/>
<name>A0ABZ2Z9K9_9BACT</name>
<accession>A0ABZ2Z9K9</accession>
<dbReference type="Proteomes" id="UP001449657">
    <property type="component" value="Chromosome"/>
</dbReference>
<evidence type="ECO:0000313" key="2">
    <source>
        <dbReference type="Proteomes" id="UP001449657"/>
    </source>
</evidence>
<reference evidence="1 2" key="1">
    <citation type="submission" date="2024-03" db="EMBL/GenBank/DDBJ databases">
        <title>Chitinophaga caseinilytica sp. nov., a casein hydrolysing bacterium isolated from forest soil.</title>
        <authorList>
            <person name="Lee D.S."/>
            <person name="Han D.M."/>
            <person name="Baek J.H."/>
            <person name="Choi D.G."/>
            <person name="Jeon J.H."/>
            <person name="Jeon C.O."/>
        </authorList>
    </citation>
    <scope>NUCLEOTIDE SEQUENCE [LARGE SCALE GENOMIC DNA]</scope>
    <source>
        <strain evidence="1 2">KACC 19118</strain>
    </source>
</reference>